<keyword evidence="3" id="KW-1185">Reference proteome</keyword>
<evidence type="ECO:0000313" key="2">
    <source>
        <dbReference type="EMBL" id="TGY88193.1"/>
    </source>
</evidence>
<dbReference type="SMART" id="SM00530">
    <property type="entry name" value="HTH_XRE"/>
    <property type="match status" value="1"/>
</dbReference>
<protein>
    <submittedName>
        <fullName evidence="2">XRE family transcriptional regulator</fullName>
    </submittedName>
</protein>
<dbReference type="PROSITE" id="PS50943">
    <property type="entry name" value="HTH_CROC1"/>
    <property type="match status" value="1"/>
</dbReference>
<dbReference type="InterPro" id="IPR010982">
    <property type="entry name" value="Lambda_DNA-bd_dom_sf"/>
</dbReference>
<dbReference type="EMBL" id="SRXW01000003">
    <property type="protein sequence ID" value="TGY88193.1"/>
    <property type="molecule type" value="Genomic_DNA"/>
</dbReference>
<dbReference type="AlphaFoldDB" id="A0A4S2GYN1"/>
<dbReference type="Gene3D" id="1.10.260.40">
    <property type="entry name" value="lambda repressor-like DNA-binding domains"/>
    <property type="match status" value="1"/>
</dbReference>
<evidence type="ECO:0000313" key="3">
    <source>
        <dbReference type="Proteomes" id="UP000308054"/>
    </source>
</evidence>
<accession>A0A4S2GYN1</accession>
<evidence type="ECO:0000259" key="1">
    <source>
        <dbReference type="PROSITE" id="PS50943"/>
    </source>
</evidence>
<dbReference type="Proteomes" id="UP000308054">
    <property type="component" value="Unassembled WGS sequence"/>
</dbReference>
<dbReference type="InterPro" id="IPR001387">
    <property type="entry name" value="Cro/C1-type_HTH"/>
</dbReference>
<reference evidence="2 3" key="1">
    <citation type="journal article" date="2017" name="Int. J. Syst. Evol. Microbiol.">
        <title>Marinicauda algicola sp. nov., isolated from a marine red alga Rhodosorus marinus.</title>
        <authorList>
            <person name="Jeong S.E."/>
            <person name="Jeon S.H."/>
            <person name="Chun B.H."/>
            <person name="Kim D.W."/>
            <person name="Jeon C.O."/>
        </authorList>
    </citation>
    <scope>NUCLEOTIDE SEQUENCE [LARGE SCALE GENOMIC DNA]</scope>
    <source>
        <strain evidence="2 3">JCM 31718</strain>
    </source>
</reference>
<feature type="domain" description="HTH cro/C1-type" evidence="1">
    <location>
        <begin position="22"/>
        <end position="76"/>
    </location>
</feature>
<proteinExistence type="predicted"/>
<dbReference type="OrthoDB" id="9797172at2"/>
<dbReference type="Pfam" id="PF01381">
    <property type="entry name" value="HTH_3"/>
    <property type="match status" value="1"/>
</dbReference>
<organism evidence="2 3">
    <name type="scientific">Marinicauda algicola</name>
    <dbReference type="NCBI Taxonomy" id="2029849"/>
    <lineage>
        <taxon>Bacteria</taxon>
        <taxon>Pseudomonadati</taxon>
        <taxon>Pseudomonadota</taxon>
        <taxon>Alphaproteobacteria</taxon>
        <taxon>Maricaulales</taxon>
        <taxon>Maricaulaceae</taxon>
        <taxon>Marinicauda</taxon>
    </lineage>
</organism>
<name>A0A4S2GYN1_9PROT</name>
<dbReference type="RefSeq" id="WP_135996038.1">
    <property type="nucleotide sequence ID" value="NZ_CP071057.1"/>
</dbReference>
<gene>
    <name evidence="2" type="ORF">E5163_10190</name>
</gene>
<dbReference type="SUPFAM" id="SSF47413">
    <property type="entry name" value="lambda repressor-like DNA-binding domains"/>
    <property type="match status" value="1"/>
</dbReference>
<sequence>MKASDKSPREAGELDRHIGKQLRVARQMIGLSQTALGEAVGVTFQQIQKYERGTNRIPASRLHVFADTLQVPMSFFFDGAQRTGRKADAAAASSFGDYPNLKADVAQEVLQSLNTMSPKVRYNIIETIRTVAQERE</sequence>
<comment type="caution">
    <text evidence="2">The sequence shown here is derived from an EMBL/GenBank/DDBJ whole genome shotgun (WGS) entry which is preliminary data.</text>
</comment>
<dbReference type="CDD" id="cd00093">
    <property type="entry name" value="HTH_XRE"/>
    <property type="match status" value="1"/>
</dbReference>
<dbReference type="GO" id="GO:0003677">
    <property type="term" value="F:DNA binding"/>
    <property type="evidence" value="ECO:0007669"/>
    <property type="project" value="InterPro"/>
</dbReference>